<evidence type="ECO:0000313" key="3">
    <source>
        <dbReference type="Proteomes" id="UP000269221"/>
    </source>
</evidence>
<organism evidence="2 3">
    <name type="scientific">Hirundo rustica rustica</name>
    <dbReference type="NCBI Taxonomy" id="333673"/>
    <lineage>
        <taxon>Eukaryota</taxon>
        <taxon>Metazoa</taxon>
        <taxon>Chordata</taxon>
        <taxon>Craniata</taxon>
        <taxon>Vertebrata</taxon>
        <taxon>Euteleostomi</taxon>
        <taxon>Archelosauria</taxon>
        <taxon>Archosauria</taxon>
        <taxon>Dinosauria</taxon>
        <taxon>Saurischia</taxon>
        <taxon>Theropoda</taxon>
        <taxon>Coelurosauria</taxon>
        <taxon>Aves</taxon>
        <taxon>Neognathae</taxon>
        <taxon>Neoaves</taxon>
        <taxon>Telluraves</taxon>
        <taxon>Australaves</taxon>
        <taxon>Passeriformes</taxon>
        <taxon>Sylvioidea</taxon>
        <taxon>Hirundinidae</taxon>
        <taxon>Hirundo</taxon>
    </lineage>
</organism>
<feature type="region of interest" description="Disordered" evidence="1">
    <location>
        <begin position="97"/>
        <end position="118"/>
    </location>
</feature>
<keyword evidence="3" id="KW-1185">Reference proteome</keyword>
<name>A0A3M0JR33_HIRRU</name>
<evidence type="ECO:0000256" key="1">
    <source>
        <dbReference type="SAM" id="MobiDB-lite"/>
    </source>
</evidence>
<protein>
    <submittedName>
        <fullName evidence="2">Uncharacterized protein</fullName>
    </submittedName>
</protein>
<dbReference type="Proteomes" id="UP000269221">
    <property type="component" value="Unassembled WGS sequence"/>
</dbReference>
<gene>
    <name evidence="2" type="ORF">DUI87_19931</name>
</gene>
<comment type="caution">
    <text evidence="2">The sequence shown here is derived from an EMBL/GenBank/DDBJ whole genome shotgun (WGS) entry which is preliminary data.</text>
</comment>
<dbReference type="EMBL" id="QRBI01000131">
    <property type="protein sequence ID" value="RMC02741.1"/>
    <property type="molecule type" value="Genomic_DNA"/>
</dbReference>
<dbReference type="AlphaFoldDB" id="A0A3M0JR33"/>
<reference evidence="2 3" key="1">
    <citation type="submission" date="2018-07" db="EMBL/GenBank/DDBJ databases">
        <title>A high quality draft genome assembly of the barn swallow (H. rustica rustica).</title>
        <authorList>
            <person name="Formenti G."/>
            <person name="Chiara M."/>
            <person name="Poveda L."/>
            <person name="Francoijs K.-J."/>
            <person name="Bonisoli-Alquati A."/>
            <person name="Canova L."/>
            <person name="Gianfranceschi L."/>
            <person name="Horner D.S."/>
            <person name="Saino N."/>
        </authorList>
    </citation>
    <scope>NUCLEOTIDE SEQUENCE [LARGE SCALE GENOMIC DNA]</scope>
    <source>
        <strain evidence="2">Chelidonia</strain>
        <tissue evidence="2">Blood</tissue>
    </source>
</reference>
<sequence>MTWSGALGRLTWNRDRTELENKVASSSQQSVPEKRPLHYPRAVWENEEELGINEHIPHLVPGDGAWHDSNQKLSCDSIFLNLFQPFAELDKVTKRMSKRSHDDPSTSALKQGLPWVSKDRDNPAAAVQRNQDNNHGAAGLNTSLSSFQTLSVHLKLLYRNCQTFFLKEKRERS</sequence>
<proteinExistence type="predicted"/>
<evidence type="ECO:0000313" key="2">
    <source>
        <dbReference type="EMBL" id="RMC02741.1"/>
    </source>
</evidence>
<accession>A0A3M0JR33</accession>